<dbReference type="SUPFAM" id="SSF52540">
    <property type="entry name" value="P-loop containing nucleoside triphosphate hydrolases"/>
    <property type="match status" value="2"/>
</dbReference>
<dbReference type="EMBL" id="BAABDO010000010">
    <property type="protein sequence ID" value="GAA4132279.1"/>
    <property type="molecule type" value="Genomic_DNA"/>
</dbReference>
<evidence type="ECO:0000313" key="1">
    <source>
        <dbReference type="EMBL" id="GAA4132279.1"/>
    </source>
</evidence>
<gene>
    <name evidence="1" type="ORF">GCM10022416_11890</name>
</gene>
<accession>A0ABP7Y8E0</accession>
<dbReference type="Proteomes" id="UP001500266">
    <property type="component" value="Unassembled WGS sequence"/>
</dbReference>
<comment type="caution">
    <text evidence="1">The sequence shown here is derived from an EMBL/GenBank/DDBJ whole genome shotgun (WGS) entry which is preliminary data.</text>
</comment>
<protein>
    <submittedName>
        <fullName evidence="1">ATP/GTP-binding protein</fullName>
    </submittedName>
</protein>
<keyword evidence="2" id="KW-1185">Reference proteome</keyword>
<sequence length="884" mass="98848">MSRPDLRAMFRTNSRDVQATDVFANRNEEWAAVLRSLATVVEFRRGPTFDPEDMQRPRRNVLVFYGVGGIGKSTLSRQIAERLADPQAGPQRWAPVDPGLGRILPVRVDLSRQAGVSFETVMLAVRLAVVELGRPMPAFDLAFLRYWEHRHPGEPLEEYLRRHTFLNRLSRDGRLNGQMESALADLTQAIEVPGTLGSLAGQGLRATIRALRERRRSARALAGCRRLPDLLEAEPDHETLSYYAHLLAWDLAQLPEDKTATPVILLDTFEDVGDRVHRDYERLIQRMAWLMPGALFVITGRNRLQWDDARMEGQLDWAGPQAWPQLTPGAQADPRQYRVGYLSPSDSEDYLRRRLILGNRPLMDEAVRDTLIRHSRGLPLYLDMAVMRFLDLHERTGQAPDMSEFDHEFPALVARVFRDLTADERNVLRAVSLLDSFSIELATAAAGLDRDAAALQLADRPFVDVAHGAPWPYHLHDLVRTAVRDTDTTSDDRWSAGDWRRAAQRAFDALGQEFARHGDEPSRRILLGCLRQGLRLARDHDLELGWLADAAFAYVRDFVWEPVEVGPGAEPDGPAAALAETLAAIAQRQRQHRSRTAERLRTVLDAGLLPPELWELPAYFLAECQRDLGNLAESMDGMRQVADQGGRLAPDANRGLLHLARRRGHFPDALATAERLGTDGKRERAIGETLWTQGEIPLACAAFARGRDLALERGQRGEAALCQAYLAFAAAFQDRARALEQIAQADHMLNGTTARFAELQVANARLLSDCGYASDLPEHAARVVESAERNGLSSCVAYARFALCFHASINGATDLLHHARAQLRESVNGEEFAYLLEISYLMNGEAPPDGLPRARWIDGLETTRARWVGLVAERRAELSSFPGE</sequence>
<dbReference type="InterPro" id="IPR027417">
    <property type="entry name" value="P-loop_NTPase"/>
</dbReference>
<evidence type="ECO:0000313" key="2">
    <source>
        <dbReference type="Proteomes" id="UP001500266"/>
    </source>
</evidence>
<reference evidence="2" key="1">
    <citation type="journal article" date="2019" name="Int. J. Syst. Evol. Microbiol.">
        <title>The Global Catalogue of Microorganisms (GCM) 10K type strain sequencing project: providing services to taxonomists for standard genome sequencing and annotation.</title>
        <authorList>
            <consortium name="The Broad Institute Genomics Platform"/>
            <consortium name="The Broad Institute Genome Sequencing Center for Infectious Disease"/>
            <person name="Wu L."/>
            <person name="Ma J."/>
        </authorList>
    </citation>
    <scope>NUCLEOTIDE SEQUENCE [LARGE SCALE GENOMIC DNA]</scope>
    <source>
        <strain evidence="2">JCM 17316</strain>
    </source>
</reference>
<organism evidence="1 2">
    <name type="scientific">Actinomadura keratinilytica</name>
    <dbReference type="NCBI Taxonomy" id="547461"/>
    <lineage>
        <taxon>Bacteria</taxon>
        <taxon>Bacillati</taxon>
        <taxon>Actinomycetota</taxon>
        <taxon>Actinomycetes</taxon>
        <taxon>Streptosporangiales</taxon>
        <taxon>Thermomonosporaceae</taxon>
        <taxon>Actinomadura</taxon>
    </lineage>
</organism>
<name>A0ABP7Y8E0_9ACTN</name>
<proteinExistence type="predicted"/>